<keyword evidence="3" id="KW-0378">Hydrolase</keyword>
<evidence type="ECO:0000256" key="1">
    <source>
        <dbReference type="ARBA" id="ARBA00010613"/>
    </source>
</evidence>
<dbReference type="Gene3D" id="3.60.110.10">
    <property type="entry name" value="Carbon-nitrogen hydrolase"/>
    <property type="match status" value="1"/>
</dbReference>
<sequence>MSSTIRISLAQITSGENPTENLELVETHTRAAAHAGSDLVVFPEAMMRCFGGPIRQFAQPLDGEWAQTVRRIASDAGITVVAGMFTPAPDDRVTNTLLVTGPGVDASYDKIHLFDAFGFAESDTVAPGSDPLVVDIAGVRVGFATCYDIRFPALFQKLGDLGAELVVVPASWGSGDGKVEQWTLLARARALDSTTFIAACDQAEPAAAEGNAPLGVGHSIVCSPTGEILGQLDATPGMLTIDIHTELVDAVRKNLPVLKNRKHFDA</sequence>
<protein>
    <submittedName>
        <fullName evidence="3">Hydrolase</fullName>
        <ecNumber evidence="3">3.5.-.-</ecNumber>
    </submittedName>
</protein>
<proteinExistence type="inferred from homology"/>
<dbReference type="PROSITE" id="PS50263">
    <property type="entry name" value="CN_HYDROLASE"/>
    <property type="match status" value="1"/>
</dbReference>
<dbReference type="KEGG" id="rhs:A3Q41_02660"/>
<reference evidence="3 4" key="1">
    <citation type="journal article" date="2016" name="Genome Announc.">
        <title>Complete Genome and Plasmid Sequences for Rhodococcus fascians D188 and Draft Sequences for Rhodococcus Isolates PBTS 1 and PBTS 2.</title>
        <authorList>
            <person name="Stamler R.A."/>
            <person name="Vereecke D."/>
            <person name="Zhang Y."/>
            <person name="Schilkey F."/>
            <person name="Devitt N."/>
            <person name="Randall J.J."/>
        </authorList>
    </citation>
    <scope>NUCLEOTIDE SEQUENCE [LARGE SCALE GENOMIC DNA]</scope>
    <source>
        <strain evidence="3 4">PBTS2</strain>
    </source>
</reference>
<accession>A0A143QLA7</accession>
<reference evidence="4" key="2">
    <citation type="submission" date="2016-04" db="EMBL/GenBank/DDBJ databases">
        <title>Complete Genome and Plasmid Sequences for Rhodococcus fascians D188 and Draft Sequences for Rhodococcus spp. Isolates PBTS 1 and PBTS 2.</title>
        <authorList>
            <person name="Stamer R."/>
            <person name="Vereecke D."/>
            <person name="Zhang Y."/>
            <person name="Schilkey F."/>
            <person name="Devitt N."/>
            <person name="Randall J."/>
        </authorList>
    </citation>
    <scope>NUCLEOTIDE SEQUENCE [LARGE SCALE GENOMIC DNA]</scope>
    <source>
        <strain evidence="4">PBTS2</strain>
    </source>
</reference>
<dbReference type="AlphaFoldDB" id="A0A143QLA7"/>
<dbReference type="OrthoDB" id="9811121at2"/>
<dbReference type="PROSITE" id="PS01227">
    <property type="entry name" value="UPF0012"/>
    <property type="match status" value="1"/>
</dbReference>
<comment type="similarity">
    <text evidence="1">Belongs to the carbon-nitrogen hydrolase superfamily. NIT1/NIT2 family.</text>
</comment>
<evidence type="ECO:0000259" key="2">
    <source>
        <dbReference type="PROSITE" id="PS50263"/>
    </source>
</evidence>
<dbReference type="Pfam" id="PF00795">
    <property type="entry name" value="CN_hydrolase"/>
    <property type="match status" value="1"/>
</dbReference>
<dbReference type="EMBL" id="CP015220">
    <property type="protein sequence ID" value="AMY23955.1"/>
    <property type="molecule type" value="Genomic_DNA"/>
</dbReference>
<keyword evidence="4" id="KW-1185">Reference proteome</keyword>
<feature type="domain" description="CN hydrolase" evidence="2">
    <location>
        <begin position="5"/>
        <end position="245"/>
    </location>
</feature>
<dbReference type="PATRIC" id="fig|1653479.3.peg.2689"/>
<dbReference type="PANTHER" id="PTHR23088:SF27">
    <property type="entry name" value="DEAMINATED GLUTATHIONE AMIDASE"/>
    <property type="match status" value="1"/>
</dbReference>
<evidence type="ECO:0000313" key="4">
    <source>
        <dbReference type="Proteomes" id="UP000076038"/>
    </source>
</evidence>
<evidence type="ECO:0000313" key="3">
    <source>
        <dbReference type="EMBL" id="AMY23955.1"/>
    </source>
</evidence>
<dbReference type="CDD" id="cd07581">
    <property type="entry name" value="nitrilase_3"/>
    <property type="match status" value="1"/>
</dbReference>
<dbReference type="PANTHER" id="PTHR23088">
    <property type="entry name" value="NITRILASE-RELATED"/>
    <property type="match status" value="1"/>
</dbReference>
<dbReference type="InterPro" id="IPR003010">
    <property type="entry name" value="C-N_Hydrolase"/>
</dbReference>
<dbReference type="RefSeq" id="WP_080966309.1">
    <property type="nucleotide sequence ID" value="NZ_CP015220.1"/>
</dbReference>
<dbReference type="EC" id="3.5.-.-" evidence="3"/>
<name>A0A143QLA7_RHOFA</name>
<organism evidence="3 4">
    <name type="scientific">Rhodococcoides fascians</name>
    <name type="common">Rhodococcus fascians</name>
    <dbReference type="NCBI Taxonomy" id="1828"/>
    <lineage>
        <taxon>Bacteria</taxon>
        <taxon>Bacillati</taxon>
        <taxon>Actinomycetota</taxon>
        <taxon>Actinomycetes</taxon>
        <taxon>Mycobacteriales</taxon>
        <taxon>Nocardiaceae</taxon>
        <taxon>Rhodococcoides</taxon>
    </lineage>
</organism>
<dbReference type="Proteomes" id="UP000076038">
    <property type="component" value="Chromosome"/>
</dbReference>
<gene>
    <name evidence="3" type="ORF">A3Q41_02660</name>
</gene>
<dbReference type="SUPFAM" id="SSF56317">
    <property type="entry name" value="Carbon-nitrogen hydrolase"/>
    <property type="match status" value="1"/>
</dbReference>
<dbReference type="InterPro" id="IPR001110">
    <property type="entry name" value="UPF0012_CS"/>
</dbReference>
<dbReference type="InterPro" id="IPR036526">
    <property type="entry name" value="C-N_Hydrolase_sf"/>
</dbReference>
<dbReference type="GO" id="GO:0016787">
    <property type="term" value="F:hydrolase activity"/>
    <property type="evidence" value="ECO:0007669"/>
    <property type="project" value="UniProtKB-KW"/>
</dbReference>